<evidence type="ECO:0000313" key="1">
    <source>
        <dbReference type="EMBL" id="KZN36242.1"/>
    </source>
</evidence>
<dbReference type="Pfam" id="PF00302">
    <property type="entry name" value="CAT"/>
    <property type="match status" value="1"/>
</dbReference>
<dbReference type="GO" id="GO:0008811">
    <property type="term" value="F:chloramphenicol O-acetyltransferase activity"/>
    <property type="evidence" value="ECO:0007669"/>
    <property type="project" value="InterPro"/>
</dbReference>
<comment type="caution">
    <text evidence="1">The sequence shown here is derived from an EMBL/GenBank/DDBJ whole genome shotgun (WGS) entry which is preliminary data.</text>
</comment>
<dbReference type="PANTHER" id="PTHR38474">
    <property type="entry name" value="SLR0299 PROTEIN"/>
    <property type="match status" value="1"/>
</dbReference>
<dbReference type="SUPFAM" id="SSF52777">
    <property type="entry name" value="CoA-dependent acyltransferases"/>
    <property type="match status" value="1"/>
</dbReference>
<protein>
    <recommendedName>
        <fullName evidence="3">Chloramphenicol acetyltransferase</fullName>
    </recommendedName>
</protein>
<dbReference type="SMART" id="SM01059">
    <property type="entry name" value="CAT"/>
    <property type="match status" value="1"/>
</dbReference>
<name>A0A166W961_9GAMM</name>
<evidence type="ECO:0008006" key="3">
    <source>
        <dbReference type="Google" id="ProtNLM"/>
    </source>
</evidence>
<keyword evidence="2" id="KW-1185">Reference proteome</keyword>
<reference evidence="1 2" key="1">
    <citation type="submission" date="2013-07" db="EMBL/GenBank/DDBJ databases">
        <title>Comparative Genomic and Metabolomic Analysis of Twelve Strains of Pseudoalteromonas luteoviolacea.</title>
        <authorList>
            <person name="Vynne N.G."/>
            <person name="Mansson M."/>
            <person name="Gram L."/>
        </authorList>
    </citation>
    <scope>NUCLEOTIDE SEQUENCE [LARGE SCALE GENOMIC DNA]</scope>
    <source>
        <strain evidence="1 2">DSM 6061</strain>
    </source>
</reference>
<dbReference type="AlphaFoldDB" id="A0A166W961"/>
<dbReference type="InterPro" id="IPR001707">
    <property type="entry name" value="Cmp_AcTrfase"/>
</dbReference>
<evidence type="ECO:0000313" key="2">
    <source>
        <dbReference type="Proteomes" id="UP000076643"/>
    </source>
</evidence>
<dbReference type="InterPro" id="IPR023213">
    <property type="entry name" value="CAT-like_dom_sf"/>
</dbReference>
<dbReference type="Gene3D" id="3.30.559.10">
    <property type="entry name" value="Chloramphenicol acetyltransferase-like domain"/>
    <property type="match status" value="1"/>
</dbReference>
<gene>
    <name evidence="1" type="ORF">N475_17755</name>
</gene>
<proteinExistence type="predicted"/>
<dbReference type="PANTHER" id="PTHR38474:SF1">
    <property type="entry name" value="SLR0299 PROTEIN"/>
    <property type="match status" value="1"/>
</dbReference>
<accession>A0A166W961</accession>
<sequence>MKKIALNSWERKEHFEFYQDFADPNFNITTNLNTHSLYFRASQADLSFTYCYLYCLARAIEHCDFMRYRIVDRCPVEAEQVTISGTFLRSDNTFRFITLSDSQNIHDFIQQSEENKKVGLEQPLMGEMFLSNCTSVEQVYVSILPWFQFSSFKHARHVGDNLGIPKIIFGKLNDDKNSLPVSIEVHHGLVDGYHISLFLDEFHRQIIALCRYLEEEKNFHRQ</sequence>
<dbReference type="PATRIC" id="fig|1365250.3.peg.3151"/>
<organism evidence="1 2">
    <name type="scientific">Pseudoalteromonas luteoviolacea DSM 6061</name>
    <dbReference type="NCBI Taxonomy" id="1365250"/>
    <lineage>
        <taxon>Bacteria</taxon>
        <taxon>Pseudomonadati</taxon>
        <taxon>Pseudomonadota</taxon>
        <taxon>Gammaproteobacteria</taxon>
        <taxon>Alteromonadales</taxon>
        <taxon>Pseudoalteromonadaceae</taxon>
        <taxon>Pseudoalteromonas</taxon>
    </lineage>
</organism>
<dbReference type="RefSeq" id="WP_063357096.1">
    <property type="nucleotide sequence ID" value="NZ_AQHB01000027.1"/>
</dbReference>
<dbReference type="Proteomes" id="UP000076643">
    <property type="component" value="Unassembled WGS sequence"/>
</dbReference>
<dbReference type="EMBL" id="AUYB01000109">
    <property type="protein sequence ID" value="KZN36242.1"/>
    <property type="molecule type" value="Genomic_DNA"/>
</dbReference>